<feature type="compositionally biased region" description="Low complexity" evidence="1">
    <location>
        <begin position="13"/>
        <end position="28"/>
    </location>
</feature>
<dbReference type="KEGG" id="nta:107774076"/>
<evidence type="ECO:0000313" key="2">
    <source>
        <dbReference type="RefSeq" id="XP_016449030.1"/>
    </source>
</evidence>
<dbReference type="PaxDb" id="4097-A0A1S3Y9Y6"/>
<proteinExistence type="predicted"/>
<feature type="region of interest" description="Disordered" evidence="1">
    <location>
        <begin position="1"/>
        <end position="28"/>
    </location>
</feature>
<reference evidence="2" key="1">
    <citation type="submission" date="2025-08" db="UniProtKB">
        <authorList>
            <consortium name="RefSeq"/>
        </authorList>
    </citation>
    <scope>IDENTIFICATION</scope>
</reference>
<accession>A0A1S3Y9Y6</accession>
<gene>
    <name evidence="2" type="primary">LOC107774076</name>
</gene>
<dbReference type="RefSeq" id="XP_016449030.1">
    <property type="nucleotide sequence ID" value="XM_016593544.1"/>
</dbReference>
<sequence>MDYNLKYKSVDEPLPSQQQQPPLYRQQHQSSTLTYFTQQAIRVSAGYMAPHSGNALDHFQHQSANLHEAMRREIENPTIMREAIMREIEKERIREEIIAEEMTRRRILEYEVRRELLMERQLAKLSGEGFPPFPSPVMSFSPTLPFLKQQSDARCIEERITRSLEGRMGKEISVSGLGARNEIRRLDIVPFEERISEIPFQQRSVEPKVSALKPVSHSAERMISELQPSLEPSKEKDRIILLVSFCSSCSSCICSYFICFPEFEGICDFLIYCLVLLDVFLFEGFLVYLESSFSINAVSFLVRLATCVPFHVRRNIILYMHKT</sequence>
<dbReference type="OrthoDB" id="10009287at2759"/>
<dbReference type="AlphaFoldDB" id="A0A1S3Y9Y6"/>
<name>A0A1S3Y9Y6_TOBAC</name>
<organism evidence="2">
    <name type="scientific">Nicotiana tabacum</name>
    <name type="common">Common tobacco</name>
    <dbReference type="NCBI Taxonomy" id="4097"/>
    <lineage>
        <taxon>Eukaryota</taxon>
        <taxon>Viridiplantae</taxon>
        <taxon>Streptophyta</taxon>
        <taxon>Embryophyta</taxon>
        <taxon>Tracheophyta</taxon>
        <taxon>Spermatophyta</taxon>
        <taxon>Magnoliopsida</taxon>
        <taxon>eudicotyledons</taxon>
        <taxon>Gunneridae</taxon>
        <taxon>Pentapetalae</taxon>
        <taxon>asterids</taxon>
        <taxon>lamiids</taxon>
        <taxon>Solanales</taxon>
        <taxon>Solanaceae</taxon>
        <taxon>Nicotianoideae</taxon>
        <taxon>Nicotianeae</taxon>
        <taxon>Nicotiana</taxon>
    </lineage>
</organism>
<evidence type="ECO:0000256" key="1">
    <source>
        <dbReference type="SAM" id="MobiDB-lite"/>
    </source>
</evidence>
<protein>
    <submittedName>
        <fullName evidence="2">Uncharacterized protein isoform X1</fullName>
    </submittedName>
</protein>